<evidence type="ECO:0000256" key="1">
    <source>
        <dbReference type="SAM" id="MobiDB-lite"/>
    </source>
</evidence>
<dbReference type="AlphaFoldDB" id="A0A378IXF2"/>
<evidence type="ECO:0000313" key="3">
    <source>
        <dbReference type="Proteomes" id="UP000254033"/>
    </source>
</evidence>
<evidence type="ECO:0000313" key="2">
    <source>
        <dbReference type="EMBL" id="STX39917.1"/>
    </source>
</evidence>
<name>A0A378IXF2_9GAMM</name>
<dbReference type="EMBL" id="UGNY01000001">
    <property type="protein sequence ID" value="STX39917.1"/>
    <property type="molecule type" value="Genomic_DNA"/>
</dbReference>
<dbReference type="InterPro" id="IPR010982">
    <property type="entry name" value="Lambda_DNA-bd_dom_sf"/>
</dbReference>
<dbReference type="GO" id="GO:0003677">
    <property type="term" value="F:DNA binding"/>
    <property type="evidence" value="ECO:0007669"/>
    <property type="project" value="InterPro"/>
</dbReference>
<dbReference type="RefSeq" id="WP_115176245.1">
    <property type="nucleotide sequence ID" value="NZ_UGNY01000001.1"/>
</dbReference>
<organism evidence="2 3">
    <name type="scientific">Legionella feeleii</name>
    <dbReference type="NCBI Taxonomy" id="453"/>
    <lineage>
        <taxon>Bacteria</taxon>
        <taxon>Pseudomonadati</taxon>
        <taxon>Pseudomonadota</taxon>
        <taxon>Gammaproteobacteria</taxon>
        <taxon>Legionellales</taxon>
        <taxon>Legionellaceae</taxon>
        <taxon>Legionella</taxon>
    </lineage>
</organism>
<reference evidence="2 3" key="1">
    <citation type="submission" date="2018-06" db="EMBL/GenBank/DDBJ databases">
        <authorList>
            <consortium name="Pathogen Informatics"/>
            <person name="Doyle S."/>
        </authorList>
    </citation>
    <scope>NUCLEOTIDE SEQUENCE [LARGE SCALE GENOMIC DNA]</scope>
    <source>
        <strain evidence="2 3">NCTC11978</strain>
    </source>
</reference>
<dbReference type="Gene3D" id="1.10.260.40">
    <property type="entry name" value="lambda repressor-like DNA-binding domains"/>
    <property type="match status" value="1"/>
</dbReference>
<accession>A0A378IXF2</accession>
<dbReference type="Proteomes" id="UP000254033">
    <property type="component" value="Unassembled WGS sequence"/>
</dbReference>
<gene>
    <name evidence="2" type="ORF">NCTC11978_03123</name>
</gene>
<protein>
    <submittedName>
        <fullName evidence="2">Uncharacterized protein</fullName>
    </submittedName>
</protein>
<proteinExistence type="predicted"/>
<sequence>MNSKVFSQRFNRELSLLGFPEELAEKTKAVAKVFGVTRHLANAMIFGHLSPPAEQLDKIAEVLEVCPKWLSGMTDRKKAYPGRETETGGRETETGRETESV</sequence>
<feature type="region of interest" description="Disordered" evidence="1">
    <location>
        <begin position="76"/>
        <end position="101"/>
    </location>
</feature>